<accession>A0A183F906</accession>
<evidence type="ECO:0000313" key="2">
    <source>
        <dbReference type="Proteomes" id="UP000050761"/>
    </source>
</evidence>
<accession>A0A3P7TWN8</accession>
<evidence type="ECO:0000313" key="3">
    <source>
        <dbReference type="WBParaSite" id="HPBE_0000264801-mRNA-1"/>
    </source>
</evidence>
<reference evidence="3" key="2">
    <citation type="submission" date="2019-09" db="UniProtKB">
        <authorList>
            <consortium name="WormBaseParasite"/>
        </authorList>
    </citation>
    <scope>IDENTIFICATION</scope>
</reference>
<dbReference type="EMBL" id="UZAH01004416">
    <property type="protein sequence ID" value="VDO27010.1"/>
    <property type="molecule type" value="Genomic_DNA"/>
</dbReference>
<dbReference type="AlphaFoldDB" id="A0A183F906"/>
<gene>
    <name evidence="1" type="ORF">HPBE_LOCUS2649</name>
</gene>
<dbReference type="WBParaSite" id="HPBE_0000264801-mRNA-1">
    <property type="protein sequence ID" value="HPBE_0000264801-mRNA-1"/>
    <property type="gene ID" value="HPBE_0000264801"/>
</dbReference>
<evidence type="ECO:0000313" key="1">
    <source>
        <dbReference type="EMBL" id="VDO27010.1"/>
    </source>
</evidence>
<protein>
    <submittedName>
        <fullName evidence="1 3">Uncharacterized protein</fullName>
    </submittedName>
</protein>
<organism evidence="2 3">
    <name type="scientific">Heligmosomoides polygyrus</name>
    <name type="common">Parasitic roundworm</name>
    <dbReference type="NCBI Taxonomy" id="6339"/>
    <lineage>
        <taxon>Eukaryota</taxon>
        <taxon>Metazoa</taxon>
        <taxon>Ecdysozoa</taxon>
        <taxon>Nematoda</taxon>
        <taxon>Chromadorea</taxon>
        <taxon>Rhabditida</taxon>
        <taxon>Rhabditina</taxon>
        <taxon>Rhabditomorpha</taxon>
        <taxon>Strongyloidea</taxon>
        <taxon>Heligmosomidae</taxon>
        <taxon>Heligmosomoides</taxon>
    </lineage>
</organism>
<proteinExistence type="predicted"/>
<keyword evidence="2" id="KW-1185">Reference proteome</keyword>
<name>A0A183F906_HELPZ</name>
<dbReference type="Proteomes" id="UP000050761">
    <property type="component" value="Unassembled WGS sequence"/>
</dbReference>
<reference evidence="1 2" key="1">
    <citation type="submission" date="2018-11" db="EMBL/GenBank/DDBJ databases">
        <authorList>
            <consortium name="Pathogen Informatics"/>
        </authorList>
    </citation>
    <scope>NUCLEOTIDE SEQUENCE [LARGE SCALE GENOMIC DNA]</scope>
</reference>
<sequence>MKQQILETEVLVKRMRATKQQLVKVANRLRWTLRRSSTRRSSRAWKGYRASRSAISSRMSRSCSESIRKQTSLVYSQQL</sequence>